<dbReference type="Proteomes" id="UP000667802">
    <property type="component" value="Unassembled WGS sequence"/>
</dbReference>
<evidence type="ECO:0000313" key="3">
    <source>
        <dbReference type="Proteomes" id="UP000667802"/>
    </source>
</evidence>
<dbReference type="AlphaFoldDB" id="A0AAP5IEF4"/>
<accession>A0AAP5IEF4</accession>
<dbReference type="RefSeq" id="WP_208347942.1">
    <property type="nucleotide sequence ID" value="NZ_JAALHA020000031.1"/>
</dbReference>
<protein>
    <recommendedName>
        <fullName evidence="1">NACHT conflict system C-terminal helical domain-containing protein</fullName>
    </recommendedName>
</protein>
<evidence type="ECO:0000313" key="2">
    <source>
        <dbReference type="EMBL" id="MDR9900161.1"/>
    </source>
</evidence>
<dbReference type="EMBL" id="JAALHA020000031">
    <property type="protein sequence ID" value="MDR9900161.1"/>
    <property type="molecule type" value="Genomic_DNA"/>
</dbReference>
<name>A0AAP5IEF4_9CYAN</name>
<dbReference type="InterPro" id="IPR054501">
    <property type="entry name" value="NCH2"/>
</dbReference>
<keyword evidence="3" id="KW-1185">Reference proteome</keyword>
<proteinExistence type="predicted"/>
<gene>
    <name evidence="2" type="ORF">G7B40_037270</name>
</gene>
<dbReference type="Pfam" id="PF22727">
    <property type="entry name" value="NCH2"/>
    <property type="match status" value="1"/>
</dbReference>
<organism evidence="2 3">
    <name type="scientific">Aetokthonos hydrillicola Thurmond2011</name>
    <dbReference type="NCBI Taxonomy" id="2712845"/>
    <lineage>
        <taxon>Bacteria</taxon>
        <taxon>Bacillati</taxon>
        <taxon>Cyanobacteriota</taxon>
        <taxon>Cyanophyceae</taxon>
        <taxon>Nostocales</taxon>
        <taxon>Hapalosiphonaceae</taxon>
        <taxon>Aetokthonos</taxon>
    </lineage>
</organism>
<sequence length="82" mass="9527">MIKHSCEGKVISSLLFPFTIDKLAAAEKINCFTILNFQWKLLLQYHDANKLLITCLNSDCYVDRQVRPEIEDTLLLPVTWNE</sequence>
<feature type="domain" description="NACHT conflict system C-terminal helical" evidence="1">
    <location>
        <begin position="37"/>
        <end position="77"/>
    </location>
</feature>
<reference evidence="3" key="1">
    <citation type="journal article" date="2021" name="Science">
        <title>Hunting the eagle killer: A cyanobacterial neurotoxin causes vacuolar myelinopathy.</title>
        <authorList>
            <person name="Breinlinger S."/>
            <person name="Phillips T.J."/>
            <person name="Haram B.N."/>
            <person name="Mares J."/>
            <person name="Martinez Yerena J.A."/>
            <person name="Hrouzek P."/>
            <person name="Sobotka R."/>
            <person name="Henderson W.M."/>
            <person name="Schmieder P."/>
            <person name="Williams S.M."/>
            <person name="Lauderdale J.D."/>
            <person name="Wilde H.D."/>
            <person name="Gerrin W."/>
            <person name="Kust A."/>
            <person name="Washington J.W."/>
            <person name="Wagner C."/>
            <person name="Geier B."/>
            <person name="Liebeke M."/>
            <person name="Enke H."/>
            <person name="Niedermeyer T.H.J."/>
            <person name="Wilde S.B."/>
        </authorList>
    </citation>
    <scope>NUCLEOTIDE SEQUENCE [LARGE SCALE GENOMIC DNA]</scope>
    <source>
        <strain evidence="3">Thurmond2011</strain>
    </source>
</reference>
<comment type="caution">
    <text evidence="2">The sequence shown here is derived from an EMBL/GenBank/DDBJ whole genome shotgun (WGS) entry which is preliminary data.</text>
</comment>
<evidence type="ECO:0000259" key="1">
    <source>
        <dbReference type="Pfam" id="PF22727"/>
    </source>
</evidence>